<dbReference type="InterPro" id="IPR023393">
    <property type="entry name" value="START-like_dom_sf"/>
</dbReference>
<comment type="similarity">
    <text evidence="7">Belongs to the PtdIns transfer protein family. PI transfer class IIB subfamily.</text>
</comment>
<dbReference type="Ensembl" id="ENSLLET00000026147.1">
    <property type="protein sequence ID" value="ENSLLEP00000025187.1"/>
    <property type="gene ID" value="ENSLLEG00000016000.1"/>
</dbReference>
<dbReference type="Gene3D" id="3.30.530.20">
    <property type="match status" value="1"/>
</dbReference>
<evidence type="ECO:0000256" key="10">
    <source>
        <dbReference type="SAM" id="MobiDB-lite"/>
    </source>
</evidence>
<dbReference type="PANTHER" id="PTHR10658:SF83">
    <property type="entry name" value="CYTOPLASMIC PHOSPHATIDYLINOSITOL TRANSFER PROTEIN 1 ISOFORM X1"/>
    <property type="match status" value="1"/>
</dbReference>
<evidence type="ECO:0000256" key="8">
    <source>
        <dbReference type="ARBA" id="ARBA00068698"/>
    </source>
</evidence>
<dbReference type="Proteomes" id="UP000694569">
    <property type="component" value="Unplaced"/>
</dbReference>
<proteinExistence type="inferred from homology"/>
<reference evidence="12" key="2">
    <citation type="submission" date="2025-09" db="UniProtKB">
        <authorList>
            <consortium name="Ensembl"/>
        </authorList>
    </citation>
    <scope>IDENTIFICATION</scope>
</reference>
<evidence type="ECO:0000256" key="5">
    <source>
        <dbReference type="ARBA" id="ARBA00051611"/>
    </source>
</evidence>
<feature type="region of interest" description="Disordered" evidence="10">
    <location>
        <begin position="290"/>
        <end position="351"/>
    </location>
</feature>
<keyword evidence="2" id="KW-0445">Lipid transport</keyword>
<dbReference type="GO" id="GO:0008526">
    <property type="term" value="F:phosphatidylinositol transfer activity"/>
    <property type="evidence" value="ECO:0007669"/>
    <property type="project" value="TreeGrafter"/>
</dbReference>
<dbReference type="InterPro" id="IPR055261">
    <property type="entry name" value="PI_transfer_N"/>
</dbReference>
<feature type="region of interest" description="Disordered" evidence="10">
    <location>
        <begin position="1"/>
        <end position="22"/>
    </location>
</feature>
<protein>
    <recommendedName>
        <fullName evidence="8">Cytoplasmic phosphatidylinositol transfer protein 1</fullName>
    </recommendedName>
    <alternativeName>
        <fullName evidence="9">Retinal degeneration B homolog beta</fullName>
    </alternativeName>
</protein>
<dbReference type="AlphaFoldDB" id="A0A8C5PMR8"/>
<keyword evidence="13" id="KW-1185">Reference proteome</keyword>
<dbReference type="InterPro" id="IPR001666">
    <property type="entry name" value="PI_transfer"/>
</dbReference>
<dbReference type="GO" id="GO:0005737">
    <property type="term" value="C:cytoplasm"/>
    <property type="evidence" value="ECO:0007669"/>
    <property type="project" value="UniProtKB-ARBA"/>
</dbReference>
<dbReference type="GO" id="GO:0035091">
    <property type="term" value="F:phosphatidylinositol binding"/>
    <property type="evidence" value="ECO:0007669"/>
    <property type="project" value="TreeGrafter"/>
</dbReference>
<accession>A0A8C5PMR8</accession>
<reference evidence="12" key="1">
    <citation type="submission" date="2025-08" db="UniProtKB">
        <authorList>
            <consortium name="Ensembl"/>
        </authorList>
    </citation>
    <scope>IDENTIFICATION</scope>
</reference>
<comment type="catalytic activity">
    <reaction evidence="5">
        <text>a 1,2-diacyl-sn-glycero-3-phosphate(in) = a 1,2-diacyl-sn-glycero-3-phosphate(out)</text>
        <dbReference type="Rhea" id="RHEA:36435"/>
        <dbReference type="ChEBI" id="CHEBI:58608"/>
    </reaction>
    <physiologicalReaction direction="left-to-right" evidence="5">
        <dbReference type="Rhea" id="RHEA:36436"/>
    </physiologicalReaction>
</comment>
<keyword evidence="3" id="KW-0446">Lipid-binding</keyword>
<dbReference type="PANTHER" id="PTHR10658">
    <property type="entry name" value="PHOSPHATIDYLINOSITOL TRANSFER PROTEIN"/>
    <property type="match status" value="1"/>
</dbReference>
<organism evidence="12 13">
    <name type="scientific">Leptobrachium leishanense</name>
    <name type="common">Leishan spiny toad</name>
    <dbReference type="NCBI Taxonomy" id="445787"/>
    <lineage>
        <taxon>Eukaryota</taxon>
        <taxon>Metazoa</taxon>
        <taxon>Chordata</taxon>
        <taxon>Craniata</taxon>
        <taxon>Vertebrata</taxon>
        <taxon>Euteleostomi</taxon>
        <taxon>Amphibia</taxon>
        <taxon>Batrachia</taxon>
        <taxon>Anura</taxon>
        <taxon>Pelobatoidea</taxon>
        <taxon>Megophryidae</taxon>
        <taxon>Leptobrachium</taxon>
    </lineage>
</organism>
<dbReference type="PRINTS" id="PR00391">
    <property type="entry name" value="PITRANSFER"/>
</dbReference>
<evidence type="ECO:0000256" key="1">
    <source>
        <dbReference type="ARBA" id="ARBA00022448"/>
    </source>
</evidence>
<evidence type="ECO:0000256" key="2">
    <source>
        <dbReference type="ARBA" id="ARBA00023055"/>
    </source>
</evidence>
<evidence type="ECO:0000313" key="13">
    <source>
        <dbReference type="Proteomes" id="UP000694569"/>
    </source>
</evidence>
<keyword evidence="1" id="KW-0813">Transport</keyword>
<name>A0A8C5PMR8_9ANUR</name>
<dbReference type="GO" id="GO:0005634">
    <property type="term" value="C:nucleus"/>
    <property type="evidence" value="ECO:0007669"/>
    <property type="project" value="UniProtKB-ARBA"/>
</dbReference>
<comment type="catalytic activity">
    <reaction evidence="4">
        <text>a 1,2-diacyl-sn-glycero-3-phospho-(1D-myo-inositol)(in) = a 1,2-diacyl-sn-glycero-3-phospho-(1D-myo-inositol)(out)</text>
        <dbReference type="Rhea" id="RHEA:38691"/>
        <dbReference type="ChEBI" id="CHEBI:57880"/>
    </reaction>
    <physiologicalReaction direction="left-to-right" evidence="4">
        <dbReference type="Rhea" id="RHEA:38692"/>
    </physiologicalReaction>
</comment>
<feature type="compositionally biased region" description="Polar residues" evidence="10">
    <location>
        <begin position="317"/>
        <end position="337"/>
    </location>
</feature>
<dbReference type="GeneTree" id="ENSGT00940000163128"/>
<comment type="function">
    <text evidence="6">Catalyzes the transfer of phosphatidylinositol (PI) and phosphatidic acid (PA) between membranes. Binds PA derived from the phospholipase D signaling pathway and among the cellular PA species, preferably binds to the C16:0/16:1 and C16:1/18:1 PA species.</text>
</comment>
<evidence type="ECO:0000256" key="9">
    <source>
        <dbReference type="ARBA" id="ARBA00082927"/>
    </source>
</evidence>
<dbReference type="Pfam" id="PF02121">
    <property type="entry name" value="IP_trans"/>
    <property type="match status" value="1"/>
</dbReference>
<dbReference type="SUPFAM" id="SSF55961">
    <property type="entry name" value="Bet v1-like"/>
    <property type="match status" value="1"/>
</dbReference>
<evidence type="ECO:0000256" key="7">
    <source>
        <dbReference type="ARBA" id="ARBA00061154"/>
    </source>
</evidence>
<evidence type="ECO:0000256" key="4">
    <source>
        <dbReference type="ARBA" id="ARBA00024146"/>
    </source>
</evidence>
<evidence type="ECO:0000256" key="6">
    <source>
        <dbReference type="ARBA" id="ARBA00055461"/>
    </source>
</evidence>
<feature type="domain" description="Phosphatidylinositol transfer protein N-terminal" evidence="11">
    <location>
        <begin position="47"/>
        <end position="288"/>
    </location>
</feature>
<evidence type="ECO:0000313" key="12">
    <source>
        <dbReference type="Ensembl" id="ENSLLEP00000025187.1"/>
    </source>
</evidence>
<evidence type="ECO:0000256" key="3">
    <source>
        <dbReference type="ARBA" id="ARBA00023121"/>
    </source>
</evidence>
<dbReference type="OrthoDB" id="18453at2759"/>
<sequence>MQGVPAYSTAERKREGRGRGVCKVSTQHSTAFGKVFPKSSTSSGPRMLVKEYRICMPLTVDEYRIGQLYMISKHSHEQSSDGEGVEVIINEPYEDPAHGKGQYTEKRVYLNSKLPTWVRGFVPKIFYITEKAWNYYPYTITEYTCSFLPKFQIRIETKFENNNGCNAQVFGEKPTPEDDVCFIDIAADDLPEGYYKKSEDLRTFHSEKTGRGPLLEDWRKTSKPIMCSYKLVAAKFEVYGFQSRVESFVHKNIKDVLLAGHRQAVAWMDEWYGMSLEDVRKFEKKLQEETNSKVNSQKTESKSENHLNIAGGKHSINRSTSWNNGSEAQSYTSTNGSAELKPRPRLPSAPE</sequence>
<evidence type="ECO:0000259" key="11">
    <source>
        <dbReference type="Pfam" id="PF02121"/>
    </source>
</evidence>
<dbReference type="FunFam" id="3.30.530.20:FF:000011">
    <property type="entry name" value="cytoplasmic phosphatidylinositol transfer protein 1 isoform X2"/>
    <property type="match status" value="1"/>
</dbReference>